<feature type="domain" description="PARP catalytic" evidence="2">
    <location>
        <begin position="1"/>
        <end position="213"/>
    </location>
</feature>
<dbReference type="PROSITE" id="PS51059">
    <property type="entry name" value="PARP_CATALYTIC"/>
    <property type="match status" value="1"/>
</dbReference>
<dbReference type="SUPFAM" id="SSF56399">
    <property type="entry name" value="ADP-ribosylation"/>
    <property type="match status" value="1"/>
</dbReference>
<dbReference type="PANTHER" id="PTHR45740">
    <property type="entry name" value="POLY [ADP-RIBOSE] POLYMERASE"/>
    <property type="match status" value="1"/>
</dbReference>
<dbReference type="EC" id="2.4.2.-" evidence="1"/>
<dbReference type="EMBL" id="JAPTSV010000015">
    <property type="protein sequence ID" value="KAJ1519948.1"/>
    <property type="molecule type" value="Genomic_DNA"/>
</dbReference>
<dbReference type="GO" id="GO:1990404">
    <property type="term" value="F:NAD+-protein mono-ADP-ribosyltransferase activity"/>
    <property type="evidence" value="ECO:0007669"/>
    <property type="project" value="TreeGrafter"/>
</dbReference>
<evidence type="ECO:0000313" key="3">
    <source>
        <dbReference type="EMBL" id="KAJ1519948.1"/>
    </source>
</evidence>
<accession>A0AAV7X559</accession>
<dbReference type="Proteomes" id="UP001075354">
    <property type="component" value="Chromosome 15"/>
</dbReference>
<gene>
    <name evidence="3" type="ORF">ONE63_004182</name>
</gene>
<keyword evidence="1" id="KW-0808">Transferase</keyword>
<evidence type="ECO:0000256" key="1">
    <source>
        <dbReference type="RuleBase" id="RU362114"/>
    </source>
</evidence>
<keyword evidence="4" id="KW-1185">Reference proteome</keyword>
<dbReference type="InterPro" id="IPR012317">
    <property type="entry name" value="Poly(ADP-ribose)pol_cat_dom"/>
</dbReference>
<evidence type="ECO:0000313" key="4">
    <source>
        <dbReference type="Proteomes" id="UP001075354"/>
    </source>
</evidence>
<name>A0AAV7X559_9NEOP</name>
<organism evidence="3 4">
    <name type="scientific">Megalurothrips usitatus</name>
    <name type="common">bean blossom thrips</name>
    <dbReference type="NCBI Taxonomy" id="439358"/>
    <lineage>
        <taxon>Eukaryota</taxon>
        <taxon>Metazoa</taxon>
        <taxon>Ecdysozoa</taxon>
        <taxon>Arthropoda</taxon>
        <taxon>Hexapoda</taxon>
        <taxon>Insecta</taxon>
        <taxon>Pterygota</taxon>
        <taxon>Neoptera</taxon>
        <taxon>Paraneoptera</taxon>
        <taxon>Thysanoptera</taxon>
        <taxon>Terebrantia</taxon>
        <taxon>Thripoidea</taxon>
        <taxon>Thripidae</taxon>
        <taxon>Megalurothrips</taxon>
    </lineage>
</organism>
<evidence type="ECO:0000259" key="2">
    <source>
        <dbReference type="PROSITE" id="PS51059"/>
    </source>
</evidence>
<comment type="caution">
    <text evidence="3">The sequence shown here is derived from an EMBL/GenBank/DDBJ whole genome shotgun (WGS) entry which is preliminary data.</text>
</comment>
<protein>
    <recommendedName>
        <fullName evidence="1">Poly [ADP-ribose] polymerase</fullName>
        <shortName evidence="1">PARP</shortName>
        <ecNumber evidence="1">2.4.2.-</ecNumber>
    </recommendedName>
</protein>
<keyword evidence="1" id="KW-0328">Glycosyltransferase</keyword>
<dbReference type="InterPro" id="IPR051712">
    <property type="entry name" value="ARTD-AVP"/>
</dbReference>
<dbReference type="AlphaFoldDB" id="A0AAV7X559"/>
<dbReference type="GO" id="GO:0005634">
    <property type="term" value="C:nucleus"/>
    <property type="evidence" value="ECO:0007669"/>
    <property type="project" value="TreeGrafter"/>
</dbReference>
<dbReference type="GO" id="GO:0003950">
    <property type="term" value="F:NAD+ poly-ADP-ribosyltransferase activity"/>
    <property type="evidence" value="ECO:0007669"/>
    <property type="project" value="UniProtKB-UniRule"/>
</dbReference>
<proteinExistence type="predicted"/>
<sequence length="307" mass="35255">MMSVSRMALHEWDEDYLEVSRLFNGHNQTKEYTFEIEHIEKVENPDLRRKFQQKESEYRKKYGHVRTVKVFHGTKRENIRSILRDNLDVQRHGENIGHRFGAGVSFSAFASYSSHYCDKSASDNQMLLCHVLVSNIVEVPEKRKGQSVLTCPPFLEGRYPLRYDTTAKNKNSLNVIVKFENHTFYPAFVIHFKRVSKVAFSAFSAPLSENRLSNMPSYDRYAATSEWVCYSQPSRGISPSSVSSSPTHLPLRNSYASALPNSLVPQQNVCVTLDGDYQSAQSRHEPAERDPTWVDSILNFLRGIFDC</sequence>
<dbReference type="PANTHER" id="PTHR45740:SF2">
    <property type="entry name" value="POLY [ADP-RIBOSE] POLYMERASE"/>
    <property type="match status" value="1"/>
</dbReference>
<keyword evidence="1" id="KW-0520">NAD</keyword>
<dbReference type="Gene3D" id="3.90.228.10">
    <property type="match status" value="1"/>
</dbReference>
<dbReference type="Pfam" id="PF00644">
    <property type="entry name" value="PARP"/>
    <property type="match status" value="1"/>
</dbReference>
<reference evidence="3" key="1">
    <citation type="submission" date="2022-12" db="EMBL/GenBank/DDBJ databases">
        <title>Chromosome-level genome assembly of the bean flower thrips Megalurothrips usitatus.</title>
        <authorList>
            <person name="Ma L."/>
            <person name="Liu Q."/>
            <person name="Li H."/>
            <person name="Cai W."/>
        </authorList>
    </citation>
    <scope>NUCLEOTIDE SEQUENCE</scope>
    <source>
        <strain evidence="3">Cailab_2022a</strain>
    </source>
</reference>